<dbReference type="RefSeq" id="XP_023632235.1">
    <property type="nucleotide sequence ID" value="XM_023776467.1"/>
</dbReference>
<name>A0A2D3VJ75_9PEZI</name>
<sequence length="119" mass="12948">MAIAQVYSAFFNGGALAVAPFKARGDPAVLSQMMYDYSIELTIYTPSEYQLLLTYAGVLLRKCTSWTNAYSGGEIMPLRLLDAMQRLDLPSLTLTDCYGPTEASCAATFKSIPISFPIG</sequence>
<feature type="domain" description="AMP-dependent synthetase/ligase" evidence="1">
    <location>
        <begin position="4"/>
        <end position="109"/>
    </location>
</feature>
<dbReference type="SUPFAM" id="SSF56801">
    <property type="entry name" value="Acetyl-CoA synthetase-like"/>
    <property type="match status" value="1"/>
</dbReference>
<evidence type="ECO:0000259" key="1">
    <source>
        <dbReference type="Pfam" id="PF00501"/>
    </source>
</evidence>
<proteinExistence type="predicted"/>
<dbReference type="EMBL" id="FJUY01000028">
    <property type="protein sequence ID" value="CZT25512.1"/>
    <property type="molecule type" value="Genomic_DNA"/>
</dbReference>
<gene>
    <name evidence="2" type="ORF">RCC_11245</name>
</gene>
<dbReference type="InterPro" id="IPR000873">
    <property type="entry name" value="AMP-dep_synth/lig_dom"/>
</dbReference>
<evidence type="ECO:0000313" key="3">
    <source>
        <dbReference type="Proteomes" id="UP000225277"/>
    </source>
</evidence>
<dbReference type="Gene3D" id="3.40.50.12780">
    <property type="entry name" value="N-terminal domain of ligase-like"/>
    <property type="match status" value="1"/>
</dbReference>
<reference evidence="2 3" key="1">
    <citation type="submission" date="2016-03" db="EMBL/GenBank/DDBJ databases">
        <authorList>
            <person name="Ploux O."/>
        </authorList>
    </citation>
    <scope>NUCLEOTIDE SEQUENCE [LARGE SCALE GENOMIC DNA]</scope>
    <source>
        <strain evidence="2 3">URUG2</strain>
    </source>
</reference>
<evidence type="ECO:0000313" key="2">
    <source>
        <dbReference type="EMBL" id="CZT25512.1"/>
    </source>
</evidence>
<protein>
    <recommendedName>
        <fullName evidence="1">AMP-dependent synthetase/ligase domain-containing protein</fullName>
    </recommendedName>
</protein>
<dbReference type="STRING" id="112498.A0A2D3VJ75"/>
<dbReference type="AlphaFoldDB" id="A0A2D3VJ75"/>
<organism evidence="2 3">
    <name type="scientific">Ramularia collo-cygni</name>
    <dbReference type="NCBI Taxonomy" id="112498"/>
    <lineage>
        <taxon>Eukaryota</taxon>
        <taxon>Fungi</taxon>
        <taxon>Dikarya</taxon>
        <taxon>Ascomycota</taxon>
        <taxon>Pezizomycotina</taxon>
        <taxon>Dothideomycetes</taxon>
        <taxon>Dothideomycetidae</taxon>
        <taxon>Mycosphaerellales</taxon>
        <taxon>Mycosphaerellaceae</taxon>
        <taxon>Ramularia</taxon>
    </lineage>
</organism>
<dbReference type="GeneID" id="35606271"/>
<accession>A0A2D3VJ75</accession>
<dbReference type="InterPro" id="IPR042099">
    <property type="entry name" value="ANL_N_sf"/>
</dbReference>
<keyword evidence="3" id="KW-1185">Reference proteome</keyword>
<dbReference type="OrthoDB" id="329835at2759"/>
<dbReference type="Proteomes" id="UP000225277">
    <property type="component" value="Unassembled WGS sequence"/>
</dbReference>
<dbReference type="Pfam" id="PF00501">
    <property type="entry name" value="AMP-binding"/>
    <property type="match status" value="1"/>
</dbReference>